<keyword evidence="2" id="KW-0547">Nucleotide-binding</keyword>
<dbReference type="EMBL" id="CP007536">
    <property type="protein sequence ID" value="AIC16976.1"/>
    <property type="molecule type" value="Genomic_DNA"/>
</dbReference>
<dbReference type="GO" id="GO:0016887">
    <property type="term" value="F:ATP hydrolysis activity"/>
    <property type="evidence" value="ECO:0007669"/>
    <property type="project" value="InterPro"/>
</dbReference>
<dbReference type="Pfam" id="PF00005">
    <property type="entry name" value="ABC_tran"/>
    <property type="match status" value="1"/>
</dbReference>
<accession>A0A060HU79</accession>
<name>A0A060HU79_9ARCH</name>
<feature type="domain" description="ABC transporter" evidence="5">
    <location>
        <begin position="32"/>
        <end position="256"/>
    </location>
</feature>
<evidence type="ECO:0000256" key="2">
    <source>
        <dbReference type="ARBA" id="ARBA00022741"/>
    </source>
</evidence>
<dbReference type="GO" id="GO:0005524">
    <property type="term" value="F:ATP binding"/>
    <property type="evidence" value="ECO:0007669"/>
    <property type="project" value="UniProtKB-KW"/>
</dbReference>
<dbReference type="InterPro" id="IPR017871">
    <property type="entry name" value="ABC_transporter-like_CS"/>
</dbReference>
<dbReference type="GeneID" id="74947941"/>
<dbReference type="SMART" id="SM00382">
    <property type="entry name" value="AAA"/>
    <property type="match status" value="1"/>
</dbReference>
<protein>
    <submittedName>
        <fullName evidence="6">ABC efflux transporter, ATP-binding protein</fullName>
    </submittedName>
</protein>
<dbReference type="InterPro" id="IPR027417">
    <property type="entry name" value="P-loop_NTPase"/>
</dbReference>
<gene>
    <name evidence="6" type="ORF">NVIE_027030</name>
</gene>
<keyword evidence="1" id="KW-0813">Transport</keyword>
<dbReference type="GO" id="GO:0022857">
    <property type="term" value="F:transmembrane transporter activity"/>
    <property type="evidence" value="ECO:0007669"/>
    <property type="project" value="TreeGrafter"/>
</dbReference>
<dbReference type="HOGENOM" id="CLU_000604_1_22_2"/>
<dbReference type="CDD" id="cd03255">
    <property type="entry name" value="ABC_MJ0796_LolCDE_FtsE"/>
    <property type="match status" value="1"/>
</dbReference>
<dbReference type="InterPro" id="IPR015854">
    <property type="entry name" value="ABC_transpr_LolD-like"/>
</dbReference>
<feature type="region of interest" description="Disordered" evidence="4">
    <location>
        <begin position="1"/>
        <end position="21"/>
    </location>
</feature>
<dbReference type="FunFam" id="3.40.50.300:FF:000032">
    <property type="entry name" value="Export ABC transporter ATP-binding protein"/>
    <property type="match status" value="1"/>
</dbReference>
<evidence type="ECO:0000313" key="7">
    <source>
        <dbReference type="Proteomes" id="UP000027093"/>
    </source>
</evidence>
<dbReference type="RefSeq" id="WP_084790837.1">
    <property type="nucleotide sequence ID" value="NZ_CP007536.1"/>
</dbReference>
<dbReference type="PANTHER" id="PTHR24220">
    <property type="entry name" value="IMPORT ATP-BINDING PROTEIN"/>
    <property type="match status" value="1"/>
</dbReference>
<dbReference type="Gene3D" id="3.40.50.300">
    <property type="entry name" value="P-loop containing nucleotide triphosphate hydrolases"/>
    <property type="match status" value="1"/>
</dbReference>
<dbReference type="PROSITE" id="PS50893">
    <property type="entry name" value="ABC_TRANSPORTER_2"/>
    <property type="match status" value="1"/>
</dbReference>
<dbReference type="Proteomes" id="UP000027093">
    <property type="component" value="Chromosome"/>
</dbReference>
<dbReference type="PROSITE" id="PS00211">
    <property type="entry name" value="ABC_TRANSPORTER_1"/>
    <property type="match status" value="1"/>
</dbReference>
<proteinExistence type="predicted"/>
<feature type="compositionally biased region" description="Basic and acidic residues" evidence="4">
    <location>
        <begin position="7"/>
        <end position="21"/>
    </location>
</feature>
<dbReference type="InterPro" id="IPR017911">
    <property type="entry name" value="MacB-like_ATP-bd"/>
</dbReference>
<dbReference type="GO" id="GO:0098796">
    <property type="term" value="C:membrane protein complex"/>
    <property type="evidence" value="ECO:0007669"/>
    <property type="project" value="UniProtKB-ARBA"/>
</dbReference>
<evidence type="ECO:0000313" key="6">
    <source>
        <dbReference type="EMBL" id="AIC16976.1"/>
    </source>
</evidence>
<evidence type="ECO:0000259" key="5">
    <source>
        <dbReference type="PROSITE" id="PS50893"/>
    </source>
</evidence>
<dbReference type="InterPro" id="IPR003593">
    <property type="entry name" value="AAA+_ATPase"/>
</dbReference>
<evidence type="ECO:0000256" key="4">
    <source>
        <dbReference type="SAM" id="MobiDB-lite"/>
    </source>
</evidence>
<dbReference type="KEGG" id="nvn:NVIE_027030"/>
<keyword evidence="3 6" id="KW-0067">ATP-binding</keyword>
<evidence type="ECO:0000256" key="1">
    <source>
        <dbReference type="ARBA" id="ARBA00022448"/>
    </source>
</evidence>
<dbReference type="InterPro" id="IPR003439">
    <property type="entry name" value="ABC_transporter-like_ATP-bd"/>
</dbReference>
<dbReference type="OrthoDB" id="31298at2157"/>
<keyword evidence="7" id="KW-1185">Reference proteome</keyword>
<dbReference type="SUPFAM" id="SSF52540">
    <property type="entry name" value="P-loop containing nucleoside triphosphate hydrolases"/>
    <property type="match status" value="1"/>
</dbReference>
<dbReference type="STRING" id="926571.NVIE_027030"/>
<evidence type="ECO:0000256" key="3">
    <source>
        <dbReference type="ARBA" id="ARBA00022840"/>
    </source>
</evidence>
<dbReference type="GO" id="GO:0005886">
    <property type="term" value="C:plasma membrane"/>
    <property type="evidence" value="ECO:0007669"/>
    <property type="project" value="TreeGrafter"/>
</dbReference>
<sequence length="256" mass="27990">MTHPYHHHDPSARPEFHEETGGAADLPRDIALEAKDLYKVFGSGAGKVVALKHATFTVKKGEFVAIVGPSGSGKSTLLNLLGAIDRPTSGKVIINGVDIFSLGDQEIATMRNKLIGFIFQSYNLINRTTVLRNVELPAIVMEIGKEERRNRALKVLEVLGIKDKANFKPTSLSGGQQQRVAIARSLMNNPAILLADEPTGNLDTKTGNEVFALLKMLSHKFRMTIIMVTHNPELAAATDRAIYVRDGGIEKEVRNL</sequence>
<reference evidence="6 7" key="1">
    <citation type="journal article" date="2014" name="Int. J. Syst. Evol. Microbiol.">
        <title>Nitrososphaera viennensis gen. nov., sp. nov., an aerobic and mesophilic, ammonia-oxidizing archaeon from soil and a member of the archaeal phylum Thaumarchaeota.</title>
        <authorList>
            <person name="Stieglmeier M."/>
            <person name="Klingl A."/>
            <person name="Alves R.J."/>
            <person name="Rittmann S.K."/>
            <person name="Melcher M."/>
            <person name="Leisch N."/>
            <person name="Schleper C."/>
        </authorList>
    </citation>
    <scope>NUCLEOTIDE SEQUENCE [LARGE SCALE GENOMIC DNA]</scope>
    <source>
        <strain evidence="6">EN76</strain>
    </source>
</reference>
<dbReference type="AlphaFoldDB" id="A0A060HU79"/>
<organism evidence="6 7">
    <name type="scientific">Nitrososphaera viennensis EN76</name>
    <dbReference type="NCBI Taxonomy" id="926571"/>
    <lineage>
        <taxon>Archaea</taxon>
        <taxon>Nitrososphaerota</taxon>
        <taxon>Nitrososphaeria</taxon>
        <taxon>Nitrososphaerales</taxon>
        <taxon>Nitrososphaeraceae</taxon>
        <taxon>Nitrososphaera</taxon>
    </lineage>
</organism>
<dbReference type="PANTHER" id="PTHR24220:SF86">
    <property type="entry name" value="ABC TRANSPORTER ABCH.1"/>
    <property type="match status" value="1"/>
</dbReference>